<keyword evidence="5" id="KW-0479">Metal-binding</keyword>
<dbReference type="Gene3D" id="2.60.120.620">
    <property type="entry name" value="q2cbj1_9rhob like domain"/>
    <property type="match status" value="1"/>
</dbReference>
<dbReference type="GO" id="GO:0031418">
    <property type="term" value="F:L-ascorbic acid binding"/>
    <property type="evidence" value="ECO:0007669"/>
    <property type="project" value="InterPro"/>
</dbReference>
<keyword evidence="7" id="KW-1133">Transmembrane helix</keyword>
<keyword evidence="10" id="KW-0472">Membrane</keyword>
<proteinExistence type="predicted"/>
<organism evidence="13">
    <name type="scientific">Chrysotila carterae</name>
    <name type="common">Marine alga</name>
    <name type="synonym">Syracosphaera carterae</name>
    <dbReference type="NCBI Taxonomy" id="13221"/>
    <lineage>
        <taxon>Eukaryota</taxon>
        <taxon>Haptista</taxon>
        <taxon>Haptophyta</taxon>
        <taxon>Prymnesiophyceae</taxon>
        <taxon>Isochrysidales</taxon>
        <taxon>Isochrysidaceae</taxon>
        <taxon>Chrysotila</taxon>
    </lineage>
</organism>
<evidence type="ECO:0000313" key="13">
    <source>
        <dbReference type="EMBL" id="CAE0758301.1"/>
    </source>
</evidence>
<dbReference type="GO" id="GO:0004656">
    <property type="term" value="F:procollagen-proline 4-dioxygenase activity"/>
    <property type="evidence" value="ECO:0007669"/>
    <property type="project" value="TreeGrafter"/>
</dbReference>
<gene>
    <name evidence="13" type="ORF">PCAR00345_LOCUS10895</name>
</gene>
<dbReference type="InterPro" id="IPR003582">
    <property type="entry name" value="ShKT_dom"/>
</dbReference>
<evidence type="ECO:0000256" key="1">
    <source>
        <dbReference type="ARBA" id="ARBA00001961"/>
    </source>
</evidence>
<evidence type="ECO:0000259" key="12">
    <source>
        <dbReference type="PROSITE" id="PS51670"/>
    </source>
</evidence>
<dbReference type="InterPro" id="IPR044862">
    <property type="entry name" value="Pro_4_hyd_alph_FE2OG_OXY"/>
</dbReference>
<accession>A0A7S4B8Y9</accession>
<keyword evidence="8" id="KW-0560">Oxidoreductase</keyword>
<keyword evidence="4" id="KW-0812">Transmembrane</keyword>
<dbReference type="AlphaFoldDB" id="A0A7S4B8Y9"/>
<dbReference type="InterPro" id="IPR006620">
    <property type="entry name" value="Pro_4_hyd_alph"/>
</dbReference>
<dbReference type="GO" id="GO:0005506">
    <property type="term" value="F:iron ion binding"/>
    <property type="evidence" value="ECO:0007669"/>
    <property type="project" value="InterPro"/>
</dbReference>
<evidence type="ECO:0000256" key="3">
    <source>
        <dbReference type="ARBA" id="ARBA00004308"/>
    </source>
</evidence>
<keyword evidence="9" id="KW-0408">Iron</keyword>
<evidence type="ECO:0000256" key="2">
    <source>
        <dbReference type="ARBA" id="ARBA00004167"/>
    </source>
</evidence>
<dbReference type="GO" id="GO:0016020">
    <property type="term" value="C:membrane"/>
    <property type="evidence" value="ECO:0007669"/>
    <property type="project" value="UniProtKB-SubCell"/>
</dbReference>
<dbReference type="PROSITE" id="PS51471">
    <property type="entry name" value="FE2OG_OXY"/>
    <property type="match status" value="1"/>
</dbReference>
<evidence type="ECO:0000256" key="5">
    <source>
        <dbReference type="ARBA" id="ARBA00022723"/>
    </source>
</evidence>
<feature type="domain" description="Fe2OG dioxygenase" evidence="11">
    <location>
        <begin position="351"/>
        <end position="465"/>
    </location>
</feature>
<protein>
    <recommendedName>
        <fullName evidence="14">Procollagen-proline 4-dioxygenase</fullName>
    </recommendedName>
</protein>
<dbReference type="EMBL" id="HBIZ01017486">
    <property type="protein sequence ID" value="CAE0758301.1"/>
    <property type="molecule type" value="Transcribed_RNA"/>
</dbReference>
<sequence>MPINAGILLQDALHGSDVKCNHVVKHTGGRKCCNHHLASVPGWFSCRMILMGIAVCLIMAHGADEECLDDPEFAANCSFWAEAGECNGNARFMLTHCHKACGCRERCSDTHPDPMQCDQWAKSGECERNRFFMHTSCRLACGCPAACEDSAEWASHCPMWAQQGQCDDNAQFMSVHCRYSCRCPKPCLDRESFENCSAWRQAGECENNKPYMSRRCAATCGTCAMLDYTRTCPLPDRADAAVQPGMMKAMFERAVSNFPELEPSLLSADPPIVLFDAFLDEAEISSLLSYGEGRYERAMASGGRKEDEFIAVASEIRTAMNTWCNDTCMADPVVLRVAQRMSEVTQVPFDNSEFIQFLRYLPCPDANATHPDCQFYRRHHDYIPEMVGMQPGPRVYTFFLYLSDVEEGGGTQFDGGFTVQPRAGRAVLWPSTLNESPFEQDERTHHEALPVLKGVKYAANFWLHQFDFKSAHKNGCTA</sequence>
<evidence type="ECO:0000256" key="6">
    <source>
        <dbReference type="ARBA" id="ARBA00022964"/>
    </source>
</evidence>
<dbReference type="InterPro" id="IPR045054">
    <property type="entry name" value="P4HA-like"/>
</dbReference>
<evidence type="ECO:0008006" key="14">
    <source>
        <dbReference type="Google" id="ProtNLM"/>
    </source>
</evidence>
<dbReference type="SMART" id="SM00254">
    <property type="entry name" value="ShKT"/>
    <property type="match status" value="4"/>
</dbReference>
<dbReference type="PANTHER" id="PTHR10869:SF235">
    <property type="entry name" value="PROCOLLAGEN-PROLINE 4-DIOXYGENASE"/>
    <property type="match status" value="1"/>
</dbReference>
<dbReference type="InterPro" id="IPR005123">
    <property type="entry name" value="Oxoglu/Fe-dep_dioxygenase_dom"/>
</dbReference>
<comment type="cofactor">
    <cofactor evidence="1">
        <name>L-ascorbate</name>
        <dbReference type="ChEBI" id="CHEBI:38290"/>
    </cofactor>
</comment>
<feature type="domain" description="ShKT" evidence="12">
    <location>
        <begin position="147"/>
        <end position="183"/>
    </location>
</feature>
<dbReference type="Pfam" id="PF01549">
    <property type="entry name" value="ShK"/>
    <property type="match status" value="4"/>
</dbReference>
<evidence type="ECO:0000256" key="8">
    <source>
        <dbReference type="ARBA" id="ARBA00023002"/>
    </source>
</evidence>
<keyword evidence="6" id="KW-0223">Dioxygenase</keyword>
<dbReference type="Gene3D" id="1.10.10.1940">
    <property type="match status" value="1"/>
</dbReference>
<evidence type="ECO:0000256" key="10">
    <source>
        <dbReference type="ARBA" id="ARBA00023136"/>
    </source>
</evidence>
<evidence type="ECO:0000256" key="4">
    <source>
        <dbReference type="ARBA" id="ARBA00022692"/>
    </source>
</evidence>
<evidence type="ECO:0000256" key="7">
    <source>
        <dbReference type="ARBA" id="ARBA00022989"/>
    </source>
</evidence>
<feature type="domain" description="ShKT" evidence="12">
    <location>
        <begin position="67"/>
        <end position="107"/>
    </location>
</feature>
<feature type="domain" description="ShKT" evidence="12">
    <location>
        <begin position="187"/>
        <end position="223"/>
    </location>
</feature>
<dbReference type="PROSITE" id="PS51670">
    <property type="entry name" value="SHKT"/>
    <property type="match status" value="3"/>
</dbReference>
<name>A0A7S4B8Y9_CHRCT</name>
<evidence type="ECO:0000256" key="9">
    <source>
        <dbReference type="ARBA" id="ARBA00023004"/>
    </source>
</evidence>
<reference evidence="13" key="1">
    <citation type="submission" date="2021-01" db="EMBL/GenBank/DDBJ databases">
        <authorList>
            <person name="Corre E."/>
            <person name="Pelletier E."/>
            <person name="Niang G."/>
            <person name="Scheremetjew M."/>
            <person name="Finn R."/>
            <person name="Kale V."/>
            <person name="Holt S."/>
            <person name="Cochrane G."/>
            <person name="Meng A."/>
            <person name="Brown T."/>
            <person name="Cohen L."/>
        </authorList>
    </citation>
    <scope>NUCLEOTIDE SEQUENCE</scope>
    <source>
        <strain evidence="13">CCMP645</strain>
    </source>
</reference>
<comment type="subcellular location">
    <subcellularLocation>
        <location evidence="3">Endomembrane system</location>
    </subcellularLocation>
    <subcellularLocation>
        <location evidence="2">Membrane</location>
        <topology evidence="2">Single-pass membrane protein</topology>
    </subcellularLocation>
</comment>
<dbReference type="PANTHER" id="PTHR10869">
    <property type="entry name" value="PROLYL 4-HYDROXYLASE ALPHA SUBUNIT"/>
    <property type="match status" value="1"/>
</dbReference>
<dbReference type="GO" id="GO:0005783">
    <property type="term" value="C:endoplasmic reticulum"/>
    <property type="evidence" value="ECO:0007669"/>
    <property type="project" value="TreeGrafter"/>
</dbReference>
<evidence type="ECO:0000259" key="11">
    <source>
        <dbReference type="PROSITE" id="PS51471"/>
    </source>
</evidence>
<dbReference type="Pfam" id="PF13640">
    <property type="entry name" value="2OG-FeII_Oxy_3"/>
    <property type="match status" value="1"/>
</dbReference>
<dbReference type="SMART" id="SM00702">
    <property type="entry name" value="P4Hc"/>
    <property type="match status" value="1"/>
</dbReference>